<reference evidence="3" key="1">
    <citation type="submission" date="2023-04" db="EMBL/GenBank/DDBJ databases">
        <title>Phytophthora fragariaefolia NBRC 109709.</title>
        <authorList>
            <person name="Ichikawa N."/>
            <person name="Sato H."/>
            <person name="Tonouchi N."/>
        </authorList>
    </citation>
    <scope>NUCLEOTIDE SEQUENCE</scope>
    <source>
        <strain evidence="3">NBRC 109709</strain>
    </source>
</reference>
<dbReference type="OrthoDB" id="118733at2759"/>
<feature type="region of interest" description="Disordered" evidence="1">
    <location>
        <begin position="122"/>
        <end position="148"/>
    </location>
</feature>
<feature type="compositionally biased region" description="Polar residues" evidence="1">
    <location>
        <begin position="138"/>
        <end position="147"/>
    </location>
</feature>
<feature type="transmembrane region" description="Helical" evidence="2">
    <location>
        <begin position="422"/>
        <end position="439"/>
    </location>
</feature>
<dbReference type="AlphaFoldDB" id="A0A9W6X7Z5"/>
<sequence>MKNFNQVHVASIQCDHTFGSSAERTPKLNLHDRLPCNRIRHSVITNALLLALAAQAASDGLQGLGTGLSPALRDPCSERVAAHSESGCRLECLAPAFGLAMMPGCRCSCACAFDHLRLSRQTSRPSMDKKAKSDRSTKTSPRLQDATTPGCDQIKLRADLSTYMDVSGQLRAKRSEMYEADRRGTLKDCAALELSVEVANLKRSSDKLRLAICEQLRAFVEEIRRHLAAPPERGAAGGGDCNEAKYSVELADKCVELLHAVTITAVKEDIFEARRLLHNLRLHNGRSAVAHAPQRLQDARGDGLDDVREKLQRLIKFHDVVGYEMRRDQSGRGHSRDSLGESLEASQRLVACLRVLAEAAETIESDDALGAAAADGAPLGLEGECASHSEGTEKAFYITRQALRLFDDMMVIYLDMKAQRDLMTRAGFFLLALAVYAFLR</sequence>
<dbReference type="EMBL" id="BSXT01000734">
    <property type="protein sequence ID" value="GMF33339.1"/>
    <property type="molecule type" value="Genomic_DNA"/>
</dbReference>
<keyword evidence="4" id="KW-1185">Reference proteome</keyword>
<accession>A0A9W6X7Z5</accession>
<comment type="caution">
    <text evidence="3">The sequence shown here is derived from an EMBL/GenBank/DDBJ whole genome shotgun (WGS) entry which is preliminary data.</text>
</comment>
<name>A0A9W6X7Z5_9STRA</name>
<proteinExistence type="predicted"/>
<protein>
    <submittedName>
        <fullName evidence="3">Unnamed protein product</fullName>
    </submittedName>
</protein>
<feature type="compositionally biased region" description="Basic and acidic residues" evidence="1">
    <location>
        <begin position="126"/>
        <end position="137"/>
    </location>
</feature>
<keyword evidence="2" id="KW-0472">Membrane</keyword>
<dbReference type="Proteomes" id="UP001165121">
    <property type="component" value="Unassembled WGS sequence"/>
</dbReference>
<evidence type="ECO:0000313" key="3">
    <source>
        <dbReference type="EMBL" id="GMF33339.1"/>
    </source>
</evidence>
<organism evidence="3 4">
    <name type="scientific">Phytophthora fragariaefolia</name>
    <dbReference type="NCBI Taxonomy" id="1490495"/>
    <lineage>
        <taxon>Eukaryota</taxon>
        <taxon>Sar</taxon>
        <taxon>Stramenopiles</taxon>
        <taxon>Oomycota</taxon>
        <taxon>Peronosporomycetes</taxon>
        <taxon>Peronosporales</taxon>
        <taxon>Peronosporaceae</taxon>
        <taxon>Phytophthora</taxon>
    </lineage>
</organism>
<evidence type="ECO:0000256" key="2">
    <source>
        <dbReference type="SAM" id="Phobius"/>
    </source>
</evidence>
<evidence type="ECO:0000313" key="4">
    <source>
        <dbReference type="Proteomes" id="UP001165121"/>
    </source>
</evidence>
<keyword evidence="2" id="KW-0812">Transmembrane</keyword>
<keyword evidence="2" id="KW-1133">Transmembrane helix</keyword>
<evidence type="ECO:0000256" key="1">
    <source>
        <dbReference type="SAM" id="MobiDB-lite"/>
    </source>
</evidence>
<gene>
    <name evidence="3" type="ORF">Pfra01_000824200</name>
</gene>